<dbReference type="Gene3D" id="3.40.50.360">
    <property type="match status" value="1"/>
</dbReference>
<dbReference type="PATRIC" id="fig|1678840.3.peg.2331"/>
<dbReference type="InterPro" id="IPR005025">
    <property type="entry name" value="FMN_Rdtase-like_dom"/>
</dbReference>
<dbReference type="PANTHER" id="PTHR30543">
    <property type="entry name" value="CHROMATE REDUCTASE"/>
    <property type="match status" value="1"/>
</dbReference>
<dbReference type="GO" id="GO:0010181">
    <property type="term" value="F:FMN binding"/>
    <property type="evidence" value="ECO:0007669"/>
    <property type="project" value="TreeGrafter"/>
</dbReference>
<keyword evidence="3" id="KW-1185">Reference proteome</keyword>
<feature type="domain" description="NADPH-dependent FMN reductase-like" evidence="1">
    <location>
        <begin position="3"/>
        <end position="149"/>
    </location>
</feature>
<dbReference type="RefSeq" id="WP_062281215.1">
    <property type="nucleotide sequence ID" value="NZ_DF968181.1"/>
</dbReference>
<dbReference type="GO" id="GO:0005829">
    <property type="term" value="C:cytosol"/>
    <property type="evidence" value="ECO:0007669"/>
    <property type="project" value="TreeGrafter"/>
</dbReference>
<dbReference type="SUPFAM" id="SSF52218">
    <property type="entry name" value="Flavoproteins"/>
    <property type="match status" value="1"/>
</dbReference>
<accession>A0A0S7BVU5</accession>
<dbReference type="Pfam" id="PF03358">
    <property type="entry name" value="FMN_red"/>
    <property type="match status" value="1"/>
</dbReference>
<dbReference type="STRING" id="1678840.ATC1_13942"/>
<dbReference type="EMBL" id="DF968181">
    <property type="protein sequence ID" value="GAP40960.1"/>
    <property type="molecule type" value="Genomic_DNA"/>
</dbReference>
<dbReference type="PANTHER" id="PTHR30543:SF21">
    <property type="entry name" value="NAD(P)H-DEPENDENT FMN REDUCTASE LOT6"/>
    <property type="match status" value="1"/>
</dbReference>
<protein>
    <submittedName>
        <fullName evidence="2">NAD(P)-dependent iron-only hydrogenase catalytic subunit</fullName>
    </submittedName>
</protein>
<sequence length="182" mass="19976">MTIKIVGFTGSLRKDSFNKAALRAAAEMLPDDVELELVDLTGIPFLNEDEEAKGFPPSVVAFRGKLAAADGVLISTPEYNYSIPPVLKNALDWASRGDEKPLFGKPTAILSVSPGMLGGARVQYHLRQVCVALNLLVLNKPEVFIGNAEEKFDDKGRLVDSRSRAMLQRLLKALVQRIRENL</sequence>
<dbReference type="AlphaFoldDB" id="A0A0S7BVU5"/>
<dbReference type="Proteomes" id="UP000053370">
    <property type="component" value="Unassembled WGS sequence"/>
</dbReference>
<evidence type="ECO:0000313" key="3">
    <source>
        <dbReference type="Proteomes" id="UP000053370"/>
    </source>
</evidence>
<dbReference type="InterPro" id="IPR029039">
    <property type="entry name" value="Flavoprotein-like_sf"/>
</dbReference>
<dbReference type="OrthoDB" id="9806724at2"/>
<gene>
    <name evidence="2" type="ORF">ATC1_13942</name>
</gene>
<organism evidence="2">
    <name type="scientific">Flexilinea flocculi</name>
    <dbReference type="NCBI Taxonomy" id="1678840"/>
    <lineage>
        <taxon>Bacteria</taxon>
        <taxon>Bacillati</taxon>
        <taxon>Chloroflexota</taxon>
        <taxon>Anaerolineae</taxon>
        <taxon>Anaerolineales</taxon>
        <taxon>Anaerolineaceae</taxon>
        <taxon>Flexilinea</taxon>
    </lineage>
</organism>
<reference evidence="2" key="1">
    <citation type="journal article" date="2015" name="Genome Announc.">
        <title>Draft Genome Sequence of Anaerolineae Strain TC1, a Novel Isolate from a Methanogenic Wastewater Treatment System.</title>
        <authorList>
            <person name="Matsuura N."/>
            <person name="Tourlousse D.M."/>
            <person name="Sun L."/>
            <person name="Toyonaga M."/>
            <person name="Kuroda K."/>
            <person name="Ohashi A."/>
            <person name="Cruz R."/>
            <person name="Yamaguchi T."/>
            <person name="Sekiguchi Y."/>
        </authorList>
    </citation>
    <scope>NUCLEOTIDE SEQUENCE [LARGE SCALE GENOMIC DNA]</scope>
    <source>
        <strain evidence="2">TC1</strain>
    </source>
</reference>
<name>A0A0S7BVU5_9CHLR</name>
<dbReference type="GO" id="GO:0016491">
    <property type="term" value="F:oxidoreductase activity"/>
    <property type="evidence" value="ECO:0007669"/>
    <property type="project" value="InterPro"/>
</dbReference>
<proteinExistence type="predicted"/>
<dbReference type="InterPro" id="IPR050712">
    <property type="entry name" value="NAD(P)H-dep_reductase"/>
</dbReference>
<evidence type="ECO:0000313" key="2">
    <source>
        <dbReference type="EMBL" id="GAP40960.1"/>
    </source>
</evidence>
<evidence type="ECO:0000259" key="1">
    <source>
        <dbReference type="Pfam" id="PF03358"/>
    </source>
</evidence>